<dbReference type="PATRIC" id="fig|1280951.3.peg.687"/>
<accession>A0A059FYT6</accession>
<organism evidence="2 3">
    <name type="scientific">Hyphomonas hirschiana VP5</name>
    <dbReference type="NCBI Taxonomy" id="1280951"/>
    <lineage>
        <taxon>Bacteria</taxon>
        <taxon>Pseudomonadati</taxon>
        <taxon>Pseudomonadota</taxon>
        <taxon>Alphaproteobacteria</taxon>
        <taxon>Hyphomonadales</taxon>
        <taxon>Hyphomonadaceae</taxon>
        <taxon>Hyphomonas</taxon>
    </lineage>
</organism>
<feature type="region of interest" description="Disordered" evidence="1">
    <location>
        <begin position="121"/>
        <end position="164"/>
    </location>
</feature>
<proteinExistence type="predicted"/>
<dbReference type="EMBL" id="ARYI01000002">
    <property type="protein sequence ID" value="KCZ95781.1"/>
    <property type="molecule type" value="Genomic_DNA"/>
</dbReference>
<keyword evidence="3" id="KW-1185">Reference proteome</keyword>
<evidence type="ECO:0000313" key="3">
    <source>
        <dbReference type="Proteomes" id="UP000025061"/>
    </source>
</evidence>
<reference evidence="2 3" key="1">
    <citation type="submission" date="2013-04" db="EMBL/GenBank/DDBJ databases">
        <title>Hyphomonas hirschiana VP5 Genome Sequencing.</title>
        <authorList>
            <person name="Lai Q."/>
            <person name="Shao Z."/>
        </authorList>
    </citation>
    <scope>NUCLEOTIDE SEQUENCE [LARGE SCALE GENOMIC DNA]</scope>
    <source>
        <strain evidence="2 3">VP5</strain>
    </source>
</reference>
<gene>
    <name evidence="2" type="ORF">HHI_03382</name>
</gene>
<dbReference type="Proteomes" id="UP000025061">
    <property type="component" value="Unassembled WGS sequence"/>
</dbReference>
<evidence type="ECO:0000313" key="2">
    <source>
        <dbReference type="EMBL" id="KCZ95781.1"/>
    </source>
</evidence>
<name>A0A059FYT6_9PROT</name>
<dbReference type="OrthoDB" id="7960905at2"/>
<dbReference type="AlphaFoldDB" id="A0A059FYT6"/>
<sequence length="164" mass="18617">MTDARENSRLGHLFRPSPFSRDRAYWLDGHVLRWRSGVESGWLSLSEVTLVQVTLPPAGHGTARCTLRTAECCVHRFSDDYWFGWNRVERHRWGTREHRRATFLGLVAALARRVRKANPAAALTYGPDKGRPFEPEELDQTQGFPARREPVPPERGEDGNPGAA</sequence>
<dbReference type="RefSeq" id="WP_035590516.1">
    <property type="nucleotide sequence ID" value="NZ_ARYI01000002.1"/>
</dbReference>
<comment type="caution">
    <text evidence="2">The sequence shown here is derived from an EMBL/GenBank/DDBJ whole genome shotgun (WGS) entry which is preliminary data.</text>
</comment>
<evidence type="ECO:0000256" key="1">
    <source>
        <dbReference type="SAM" id="MobiDB-lite"/>
    </source>
</evidence>
<protein>
    <submittedName>
        <fullName evidence="2">Uncharacterized protein</fullName>
    </submittedName>
</protein>
<feature type="compositionally biased region" description="Basic and acidic residues" evidence="1">
    <location>
        <begin position="146"/>
        <end position="158"/>
    </location>
</feature>